<name>A0A388KS59_CHABU</name>
<sequence>MENSLCTVSRKGEKDKKLQAVTDCFIGDSPTHQHATMQSGMQVTAQLRASSWRSGFAVALPCRQLHLVRMDAVFLFPQASLNFLSSM</sequence>
<proteinExistence type="predicted"/>
<evidence type="ECO:0000313" key="1">
    <source>
        <dbReference type="EMBL" id="GBG72876.1"/>
    </source>
</evidence>
<protein>
    <submittedName>
        <fullName evidence="1">Uncharacterized protein</fullName>
    </submittedName>
</protein>
<accession>A0A388KS59</accession>
<comment type="caution">
    <text evidence="1">The sequence shown here is derived from an EMBL/GenBank/DDBJ whole genome shotgun (WGS) entry which is preliminary data.</text>
</comment>
<dbReference type="EMBL" id="BFEA01000173">
    <property type="protein sequence ID" value="GBG72876.1"/>
    <property type="molecule type" value="Genomic_DNA"/>
</dbReference>
<organism evidence="1 2">
    <name type="scientific">Chara braunii</name>
    <name type="common">Braun's stonewort</name>
    <dbReference type="NCBI Taxonomy" id="69332"/>
    <lineage>
        <taxon>Eukaryota</taxon>
        <taxon>Viridiplantae</taxon>
        <taxon>Streptophyta</taxon>
        <taxon>Charophyceae</taxon>
        <taxon>Charales</taxon>
        <taxon>Characeae</taxon>
        <taxon>Chara</taxon>
    </lineage>
</organism>
<reference evidence="1 2" key="1">
    <citation type="journal article" date="2018" name="Cell">
        <title>The Chara Genome: Secondary Complexity and Implications for Plant Terrestrialization.</title>
        <authorList>
            <person name="Nishiyama T."/>
            <person name="Sakayama H."/>
            <person name="Vries J.D."/>
            <person name="Buschmann H."/>
            <person name="Saint-Marcoux D."/>
            <person name="Ullrich K.K."/>
            <person name="Haas F.B."/>
            <person name="Vanderstraeten L."/>
            <person name="Becker D."/>
            <person name="Lang D."/>
            <person name="Vosolsobe S."/>
            <person name="Rombauts S."/>
            <person name="Wilhelmsson P.K.I."/>
            <person name="Janitza P."/>
            <person name="Kern R."/>
            <person name="Heyl A."/>
            <person name="Rumpler F."/>
            <person name="Villalobos L.I.A.C."/>
            <person name="Clay J.M."/>
            <person name="Skokan R."/>
            <person name="Toyoda A."/>
            <person name="Suzuki Y."/>
            <person name="Kagoshima H."/>
            <person name="Schijlen E."/>
            <person name="Tajeshwar N."/>
            <person name="Catarino B."/>
            <person name="Hetherington A.J."/>
            <person name="Saltykova A."/>
            <person name="Bonnot C."/>
            <person name="Breuninger H."/>
            <person name="Symeonidi A."/>
            <person name="Radhakrishnan G.V."/>
            <person name="Van Nieuwerburgh F."/>
            <person name="Deforce D."/>
            <person name="Chang C."/>
            <person name="Karol K.G."/>
            <person name="Hedrich R."/>
            <person name="Ulvskov P."/>
            <person name="Glockner G."/>
            <person name="Delwiche C.F."/>
            <person name="Petrasek J."/>
            <person name="Van de Peer Y."/>
            <person name="Friml J."/>
            <person name="Beilby M."/>
            <person name="Dolan L."/>
            <person name="Kohara Y."/>
            <person name="Sugano S."/>
            <person name="Fujiyama A."/>
            <person name="Delaux P.-M."/>
            <person name="Quint M."/>
            <person name="TheiBen G."/>
            <person name="Hagemann M."/>
            <person name="Harholt J."/>
            <person name="Dunand C."/>
            <person name="Zachgo S."/>
            <person name="Langdale J."/>
            <person name="Maumus F."/>
            <person name="Straeten D.V.D."/>
            <person name="Gould S.B."/>
            <person name="Rensing S.A."/>
        </authorList>
    </citation>
    <scope>NUCLEOTIDE SEQUENCE [LARGE SCALE GENOMIC DNA]</scope>
    <source>
        <strain evidence="1 2">S276</strain>
    </source>
</reference>
<evidence type="ECO:0000313" key="2">
    <source>
        <dbReference type="Proteomes" id="UP000265515"/>
    </source>
</evidence>
<gene>
    <name evidence="1" type="ORF">CBR_g12596</name>
</gene>
<keyword evidence="2" id="KW-1185">Reference proteome</keyword>
<dbReference type="AlphaFoldDB" id="A0A388KS59"/>
<dbReference type="Proteomes" id="UP000265515">
    <property type="component" value="Unassembled WGS sequence"/>
</dbReference>
<dbReference type="Gramene" id="GBG72876">
    <property type="protein sequence ID" value="GBG72876"/>
    <property type="gene ID" value="CBR_g12596"/>
</dbReference>